<evidence type="ECO:0000256" key="1">
    <source>
        <dbReference type="SAM" id="MobiDB-lite"/>
    </source>
</evidence>
<dbReference type="Pfam" id="PF02213">
    <property type="entry name" value="GYF"/>
    <property type="match status" value="1"/>
</dbReference>
<dbReference type="PROSITE" id="PS50829">
    <property type="entry name" value="GYF"/>
    <property type="match status" value="1"/>
</dbReference>
<evidence type="ECO:0000313" key="3">
    <source>
        <dbReference type="EMBL" id="KAG0446888.1"/>
    </source>
</evidence>
<dbReference type="PANTHER" id="PTHR46992:SF1">
    <property type="entry name" value="GYF DOMAIN-CONTAINING PROTEIN"/>
    <property type="match status" value="1"/>
</dbReference>
<dbReference type="InterPro" id="IPR003169">
    <property type="entry name" value="GYF"/>
</dbReference>
<accession>A0A835U2X8</accession>
<name>A0A835U2X8_VANPL</name>
<evidence type="ECO:0000259" key="2">
    <source>
        <dbReference type="PROSITE" id="PS50829"/>
    </source>
</evidence>
<feature type="compositionally biased region" description="Polar residues" evidence="1">
    <location>
        <begin position="11"/>
        <end position="21"/>
    </location>
</feature>
<dbReference type="CDD" id="cd00072">
    <property type="entry name" value="GYF"/>
    <property type="match status" value="1"/>
</dbReference>
<dbReference type="SMART" id="SM00444">
    <property type="entry name" value="GYF"/>
    <property type="match status" value="1"/>
</dbReference>
<dbReference type="EMBL" id="JADCNM010000530">
    <property type="protein sequence ID" value="KAG0446888.1"/>
    <property type="molecule type" value="Genomic_DNA"/>
</dbReference>
<feature type="domain" description="GYF" evidence="2">
    <location>
        <begin position="346"/>
        <end position="397"/>
    </location>
</feature>
<reference evidence="3 4" key="1">
    <citation type="journal article" date="2020" name="Nat. Food">
        <title>A phased Vanilla planifolia genome enables genetic improvement of flavour and production.</title>
        <authorList>
            <person name="Hasing T."/>
            <person name="Tang H."/>
            <person name="Brym M."/>
            <person name="Khazi F."/>
            <person name="Huang T."/>
            <person name="Chambers A.H."/>
        </authorList>
    </citation>
    <scope>NUCLEOTIDE SEQUENCE [LARGE SCALE GENOMIC DNA]</scope>
    <source>
        <tissue evidence="3">Leaf</tissue>
    </source>
</reference>
<organism evidence="3 4">
    <name type="scientific">Vanilla planifolia</name>
    <name type="common">Vanilla</name>
    <dbReference type="NCBI Taxonomy" id="51239"/>
    <lineage>
        <taxon>Eukaryota</taxon>
        <taxon>Viridiplantae</taxon>
        <taxon>Streptophyta</taxon>
        <taxon>Embryophyta</taxon>
        <taxon>Tracheophyta</taxon>
        <taxon>Spermatophyta</taxon>
        <taxon>Magnoliopsida</taxon>
        <taxon>Liliopsida</taxon>
        <taxon>Asparagales</taxon>
        <taxon>Orchidaceae</taxon>
        <taxon>Vanilloideae</taxon>
        <taxon>Vanilleae</taxon>
        <taxon>Vanilla</taxon>
    </lineage>
</organism>
<feature type="compositionally biased region" description="Basic and acidic residues" evidence="1">
    <location>
        <begin position="1"/>
        <end position="10"/>
    </location>
</feature>
<dbReference type="SUPFAM" id="SSF55277">
    <property type="entry name" value="GYF domain"/>
    <property type="match status" value="1"/>
</dbReference>
<evidence type="ECO:0000313" key="4">
    <source>
        <dbReference type="Proteomes" id="UP000639772"/>
    </source>
</evidence>
<dbReference type="AlphaFoldDB" id="A0A835U2X8"/>
<dbReference type="OrthoDB" id="6415790at2759"/>
<gene>
    <name evidence="3" type="ORF">HPP92_028594</name>
</gene>
<protein>
    <recommendedName>
        <fullName evidence="2">GYF domain-containing protein</fullName>
    </recommendedName>
</protein>
<feature type="region of interest" description="Disordered" evidence="1">
    <location>
        <begin position="1"/>
        <end position="53"/>
    </location>
</feature>
<dbReference type="Gene3D" id="3.30.1490.40">
    <property type="match status" value="1"/>
</dbReference>
<dbReference type="InterPro" id="IPR035445">
    <property type="entry name" value="GYF-like_dom_sf"/>
</dbReference>
<dbReference type="Proteomes" id="UP000639772">
    <property type="component" value="Unassembled WGS sequence"/>
</dbReference>
<comment type="caution">
    <text evidence="3">The sequence shown here is derived from an EMBL/GenBank/DDBJ whole genome shotgun (WGS) entry which is preliminary data.</text>
</comment>
<dbReference type="PANTHER" id="PTHR46992">
    <property type="entry name" value="GYF DOMAIN-CONTAINING PROTEIN"/>
    <property type="match status" value="1"/>
</dbReference>
<proteinExistence type="predicted"/>
<sequence>MEMEKEEFTEKQSFLGGNSRVSESDSREKWRPRHRQETHSGGPSFRAAPGFGLDRGRSETLHAAFSAGRGRGSPLASLPQLRPSSASPIGAVPLRRVDVDSGKPGLLADMFRYPRGKLLDIYRTHKMQQEFEAAPDGFEDSPPLTQPNSIAPLAFVSPNSDEEALLGDISEGKITGSGVLYSTSREQNAPIISGEIGKDLEDKPDVIFSMAHDASLAYPVSSSVSAASSNDAVCRISGDTLFGDGNFDGKICEVSDAPVIDHCKMEQNQHLGENNVVKEAEHLQFPGKDFMVKETVPAFVYDVSSKLPDDISSLFEISFTEEIPKVQDFDYTSREVQHVETISPEDLSFFYRDPQGDIQGPFLGVDIISWFEQGFFGVDLPVCLSDAPEGTPFQPLGEVMPQLQQKPNFSEPSDALTSANSKFMVNDSLSSSHGGSVDASSRELMIGDEFQQKILEFSGYRETPSEREQFSELNICANVLPSQSQNLHDFAAADAEEVLYKGRRMNGDDKSLERFAAVDQGLAHVGQQFLAREIEQGRLNYQKNTSDNDMSALGLLWPELEGSNVKRPLSSNVVGMHDQVPIDNHSMGVETLYGHKQDFSSSGSHTFSHDAWPGAYSRSKRTNEAREAFDPGHFLHFHGEASRLGLEDQMLSHHFQQQHLQKHLPSLLENMQLNPPFVGGDKVLCTMGIAINLY</sequence>